<accession>A0AAV1ZSQ7</accession>
<name>A0AAV1ZSQ7_9ARAC</name>
<dbReference type="EMBL" id="CAXIEN010000077">
    <property type="protein sequence ID" value="CAL1274464.1"/>
    <property type="molecule type" value="Genomic_DNA"/>
</dbReference>
<gene>
    <name evidence="1" type="ORF">LARSCL_LOCUS7478</name>
</gene>
<evidence type="ECO:0000313" key="2">
    <source>
        <dbReference type="Proteomes" id="UP001497382"/>
    </source>
</evidence>
<sequence>MWNESLKHQQKTIILKEDCFMEDCTMNQGQRIFCDISAIEGFVISLPKQFKTRFLLLFS</sequence>
<organism evidence="1 2">
    <name type="scientific">Larinioides sclopetarius</name>
    <dbReference type="NCBI Taxonomy" id="280406"/>
    <lineage>
        <taxon>Eukaryota</taxon>
        <taxon>Metazoa</taxon>
        <taxon>Ecdysozoa</taxon>
        <taxon>Arthropoda</taxon>
        <taxon>Chelicerata</taxon>
        <taxon>Arachnida</taxon>
        <taxon>Araneae</taxon>
        <taxon>Araneomorphae</taxon>
        <taxon>Entelegynae</taxon>
        <taxon>Araneoidea</taxon>
        <taxon>Araneidae</taxon>
        <taxon>Larinioides</taxon>
    </lineage>
</organism>
<comment type="caution">
    <text evidence="1">The sequence shown here is derived from an EMBL/GenBank/DDBJ whole genome shotgun (WGS) entry which is preliminary data.</text>
</comment>
<keyword evidence="2" id="KW-1185">Reference proteome</keyword>
<protein>
    <submittedName>
        <fullName evidence="1">Uncharacterized protein</fullName>
    </submittedName>
</protein>
<reference evidence="1 2" key="1">
    <citation type="submission" date="2024-04" db="EMBL/GenBank/DDBJ databases">
        <authorList>
            <person name="Rising A."/>
            <person name="Reimegard J."/>
            <person name="Sonavane S."/>
            <person name="Akerstrom W."/>
            <person name="Nylinder S."/>
            <person name="Hedman E."/>
            <person name="Kallberg Y."/>
        </authorList>
    </citation>
    <scope>NUCLEOTIDE SEQUENCE [LARGE SCALE GENOMIC DNA]</scope>
</reference>
<evidence type="ECO:0000313" key="1">
    <source>
        <dbReference type="EMBL" id="CAL1274464.1"/>
    </source>
</evidence>
<proteinExistence type="predicted"/>
<dbReference type="Proteomes" id="UP001497382">
    <property type="component" value="Unassembled WGS sequence"/>
</dbReference>
<dbReference type="AlphaFoldDB" id="A0AAV1ZSQ7"/>